<evidence type="ECO:0000313" key="14">
    <source>
        <dbReference type="Proteomes" id="UP001345691"/>
    </source>
</evidence>
<evidence type="ECO:0000256" key="1">
    <source>
        <dbReference type="ARBA" id="ARBA00005174"/>
    </source>
</evidence>
<name>A0ABR0JRN3_9EURO</name>
<dbReference type="HAMAP" id="MF_00138">
    <property type="entry name" value="GARS"/>
    <property type="match status" value="1"/>
</dbReference>
<organism evidence="13 14">
    <name type="scientific">Exophiala sideris</name>
    <dbReference type="NCBI Taxonomy" id="1016849"/>
    <lineage>
        <taxon>Eukaryota</taxon>
        <taxon>Fungi</taxon>
        <taxon>Dikarya</taxon>
        <taxon>Ascomycota</taxon>
        <taxon>Pezizomycotina</taxon>
        <taxon>Eurotiomycetes</taxon>
        <taxon>Chaetothyriomycetidae</taxon>
        <taxon>Chaetothyriales</taxon>
        <taxon>Herpotrichiellaceae</taxon>
        <taxon>Exophiala</taxon>
    </lineage>
</organism>
<dbReference type="InterPro" id="IPR013815">
    <property type="entry name" value="ATP_grasp_subdomain_1"/>
</dbReference>
<comment type="pathway">
    <text evidence="1">Purine metabolism; IMP biosynthesis via de novo pathway; N(1)-(5-phospho-D-ribosyl)glycinamide from 5-phospho-alpha-D-ribose 1-diphosphate: step 2/2.</text>
</comment>
<dbReference type="SUPFAM" id="SSF52440">
    <property type="entry name" value="PreATP-grasp domain"/>
    <property type="match status" value="1"/>
</dbReference>
<dbReference type="Gene3D" id="3.30.470.20">
    <property type="entry name" value="ATP-grasp fold, B domain"/>
    <property type="match status" value="1"/>
</dbReference>
<dbReference type="EMBL" id="JAVRRF010000001">
    <property type="protein sequence ID" value="KAK5068617.1"/>
    <property type="molecule type" value="Genomic_DNA"/>
</dbReference>
<evidence type="ECO:0000256" key="9">
    <source>
        <dbReference type="ARBA" id="ARBA00042864"/>
    </source>
</evidence>
<dbReference type="InterPro" id="IPR020560">
    <property type="entry name" value="PRibGlycinamide_synth_C-dom"/>
</dbReference>
<dbReference type="InterPro" id="IPR020559">
    <property type="entry name" value="PRibGlycinamide_synth_CS"/>
</dbReference>
<dbReference type="Gene3D" id="3.90.600.10">
    <property type="entry name" value="Phosphoribosylglycinamide synthetase, C-terminal domain"/>
    <property type="match status" value="1"/>
</dbReference>
<dbReference type="SUPFAM" id="SSF51246">
    <property type="entry name" value="Rudiment single hybrid motif"/>
    <property type="match status" value="1"/>
</dbReference>
<dbReference type="InterPro" id="IPR000115">
    <property type="entry name" value="PRibGlycinamide_synth"/>
</dbReference>
<keyword evidence="6 11" id="KW-0067">ATP-binding</keyword>
<dbReference type="Pfam" id="PF02844">
    <property type="entry name" value="GARS_N"/>
    <property type="match status" value="1"/>
</dbReference>
<evidence type="ECO:0000256" key="5">
    <source>
        <dbReference type="ARBA" id="ARBA00022755"/>
    </source>
</evidence>
<dbReference type="Pfam" id="PF01071">
    <property type="entry name" value="GARS_A"/>
    <property type="match status" value="1"/>
</dbReference>
<evidence type="ECO:0000256" key="7">
    <source>
        <dbReference type="ARBA" id="ARBA00038345"/>
    </source>
</evidence>
<dbReference type="Proteomes" id="UP001345691">
    <property type="component" value="Unassembled WGS sequence"/>
</dbReference>
<dbReference type="PANTHER" id="PTHR43472">
    <property type="entry name" value="PHOSPHORIBOSYLAMINE--GLYCINE LIGASE"/>
    <property type="match status" value="1"/>
</dbReference>
<keyword evidence="4 11" id="KW-0547">Nucleotide-binding</keyword>
<comment type="catalytic activity">
    <reaction evidence="10">
        <text>2-formamido-N(1)-(5-O-phospho-beta-D-ribosyl)acetamidine + ATP = 5-amino-1-(5-phospho-beta-D-ribosyl)imidazole + ADP + phosphate + H(+)</text>
        <dbReference type="Rhea" id="RHEA:23032"/>
        <dbReference type="ChEBI" id="CHEBI:15378"/>
        <dbReference type="ChEBI" id="CHEBI:30616"/>
        <dbReference type="ChEBI" id="CHEBI:43474"/>
        <dbReference type="ChEBI" id="CHEBI:137981"/>
        <dbReference type="ChEBI" id="CHEBI:147287"/>
        <dbReference type="ChEBI" id="CHEBI:456216"/>
        <dbReference type="EC" id="6.3.3.1"/>
    </reaction>
</comment>
<evidence type="ECO:0000256" key="3">
    <source>
        <dbReference type="ARBA" id="ARBA00022598"/>
    </source>
</evidence>
<dbReference type="InterPro" id="IPR037123">
    <property type="entry name" value="PRibGlycinamide_synth_C_sf"/>
</dbReference>
<dbReference type="InterPro" id="IPR020561">
    <property type="entry name" value="PRibGlycinamid_synth_ATP-grasp"/>
</dbReference>
<evidence type="ECO:0000256" key="6">
    <source>
        <dbReference type="ARBA" id="ARBA00022840"/>
    </source>
</evidence>
<evidence type="ECO:0000256" key="2">
    <source>
        <dbReference type="ARBA" id="ARBA00013255"/>
    </source>
</evidence>
<protein>
    <recommendedName>
        <fullName evidence="2">phosphoribosylamine--glycine ligase</fullName>
        <ecNumber evidence="2">6.3.4.13</ecNumber>
    </recommendedName>
    <alternativeName>
        <fullName evidence="8">Glycinamide ribonucleotide synthetase</fullName>
    </alternativeName>
    <alternativeName>
        <fullName evidence="9">Phosphoribosylglycinamide synthetase</fullName>
    </alternativeName>
</protein>
<dbReference type="NCBIfam" id="TIGR00877">
    <property type="entry name" value="purD"/>
    <property type="match status" value="1"/>
</dbReference>
<dbReference type="Gene3D" id="3.30.1490.20">
    <property type="entry name" value="ATP-grasp fold, A domain"/>
    <property type="match status" value="1"/>
</dbReference>
<comment type="similarity">
    <text evidence="7">Belongs to the GARS family.</text>
</comment>
<dbReference type="InterPro" id="IPR011054">
    <property type="entry name" value="Rudment_hybrid_motif"/>
</dbReference>
<dbReference type="InterPro" id="IPR016185">
    <property type="entry name" value="PreATP-grasp_dom_sf"/>
</dbReference>
<dbReference type="Gene3D" id="3.40.50.20">
    <property type="match status" value="1"/>
</dbReference>
<keyword evidence="14" id="KW-1185">Reference proteome</keyword>
<keyword evidence="3" id="KW-0436">Ligase</keyword>
<evidence type="ECO:0000256" key="10">
    <source>
        <dbReference type="ARBA" id="ARBA00049057"/>
    </source>
</evidence>
<evidence type="ECO:0000256" key="11">
    <source>
        <dbReference type="PROSITE-ProRule" id="PRU00409"/>
    </source>
</evidence>
<dbReference type="SUPFAM" id="SSF56059">
    <property type="entry name" value="Glutathione synthetase ATP-binding domain-like"/>
    <property type="match status" value="1"/>
</dbReference>
<dbReference type="PANTHER" id="PTHR43472:SF1">
    <property type="entry name" value="PHOSPHORIBOSYLAMINE--GLYCINE LIGASE, CHLOROPLASTIC"/>
    <property type="match status" value="1"/>
</dbReference>
<evidence type="ECO:0000259" key="12">
    <source>
        <dbReference type="PROSITE" id="PS50975"/>
    </source>
</evidence>
<dbReference type="InterPro" id="IPR011761">
    <property type="entry name" value="ATP-grasp"/>
</dbReference>
<proteinExistence type="inferred from homology"/>
<reference evidence="13 14" key="1">
    <citation type="submission" date="2023-08" db="EMBL/GenBank/DDBJ databases">
        <title>Black Yeasts Isolated from many extreme environments.</title>
        <authorList>
            <person name="Coleine C."/>
            <person name="Stajich J.E."/>
            <person name="Selbmann L."/>
        </authorList>
    </citation>
    <scope>NUCLEOTIDE SEQUENCE [LARGE SCALE GENOMIC DNA]</scope>
    <source>
        <strain evidence="13 14">CCFEE 6328</strain>
    </source>
</reference>
<dbReference type="SMART" id="SM01210">
    <property type="entry name" value="GARS_C"/>
    <property type="match status" value="1"/>
</dbReference>
<dbReference type="EC" id="6.3.4.13" evidence="2"/>
<accession>A0ABR0JRN3</accession>
<dbReference type="InterPro" id="IPR020562">
    <property type="entry name" value="PRibGlycinamide_synth_N"/>
</dbReference>
<comment type="caution">
    <text evidence="13">The sequence shown here is derived from an EMBL/GenBank/DDBJ whole genome shotgun (WGS) entry which is preliminary data.</text>
</comment>
<sequence length="462" mass="49902">MSNKLLLESIRATKSVKQYDIISDGLLMAASNQKLRVLLIGEGGREHALAWKLRQSPRVEHVFVVPGNAGTARDLMNVSNIDHVAIDQYEVLVKTAQDLRIGLVVVGPDSAVVGGISEYFRQAKIPCFAPSKAAAEIEGSKAFAKDFMRRHGIPTAEYKSFTDFRAARSYVESVKHKVVIKADGLAAGKGVIIPSNKAQAIQALTDIMINQHFGTAGSAVVIEAFLEGQEFSMSTFSDGTTMVALPLGQDHKRIYDGDKGPNTGGMGVYAPVPAATREVMDRIGYEIIGPTLVGFRQEGREFVGLLTTGIMLTPTGPKVLEYNARFGDPEAQSIMPLLDREVDLAEVMLACIERTLREVEMKLSPGYACNVVVAAEGYPGAYRTGDVVQFSPAPQDCLIFHAGTKLVEDEVVTSGGRVFTVVGLGKTLPEAVDNAYQGVRSISFPGMYYRKDIAHRALTSTG</sequence>
<dbReference type="Pfam" id="PF02843">
    <property type="entry name" value="GARS_C"/>
    <property type="match status" value="1"/>
</dbReference>
<feature type="domain" description="ATP-grasp" evidence="12">
    <location>
        <begin position="145"/>
        <end position="353"/>
    </location>
</feature>
<keyword evidence="5" id="KW-0658">Purine biosynthesis</keyword>
<gene>
    <name evidence="13" type="ORF">LTR69_000737</name>
</gene>
<dbReference type="PROSITE" id="PS50975">
    <property type="entry name" value="ATP_GRASP"/>
    <property type="match status" value="1"/>
</dbReference>
<dbReference type="PROSITE" id="PS00184">
    <property type="entry name" value="GARS"/>
    <property type="match status" value="1"/>
</dbReference>
<evidence type="ECO:0000256" key="8">
    <source>
        <dbReference type="ARBA" id="ARBA00042242"/>
    </source>
</evidence>
<evidence type="ECO:0000256" key="4">
    <source>
        <dbReference type="ARBA" id="ARBA00022741"/>
    </source>
</evidence>
<evidence type="ECO:0000313" key="13">
    <source>
        <dbReference type="EMBL" id="KAK5068617.1"/>
    </source>
</evidence>
<dbReference type="SMART" id="SM01209">
    <property type="entry name" value="GARS_A"/>
    <property type="match status" value="1"/>
</dbReference>